<keyword evidence="3" id="KW-1185">Reference proteome</keyword>
<evidence type="ECO:0000313" key="2">
    <source>
        <dbReference type="EMBL" id="KAH7090721.1"/>
    </source>
</evidence>
<accession>A0A8K0RE56</accession>
<comment type="caution">
    <text evidence="2">The sequence shown here is derived from an EMBL/GenBank/DDBJ whole genome shotgun (WGS) entry which is preliminary data.</text>
</comment>
<sequence length="126" mass="14134">MPSLALTLLIFLIPSITPQQPLHAMPDPLPSLASRRRLFSRHLLGSENGAEGRWVGGAAEGTCYLRMFSHSKTFTPFRECGAWITKRVGWGTIWSLVLFRCVVDSRVFTAVHIFAMRAQPFVEIFG</sequence>
<dbReference type="Proteomes" id="UP000813461">
    <property type="component" value="Unassembled WGS sequence"/>
</dbReference>
<organism evidence="2 3">
    <name type="scientific">Paraphoma chrysanthemicola</name>
    <dbReference type="NCBI Taxonomy" id="798071"/>
    <lineage>
        <taxon>Eukaryota</taxon>
        <taxon>Fungi</taxon>
        <taxon>Dikarya</taxon>
        <taxon>Ascomycota</taxon>
        <taxon>Pezizomycotina</taxon>
        <taxon>Dothideomycetes</taxon>
        <taxon>Pleosporomycetidae</taxon>
        <taxon>Pleosporales</taxon>
        <taxon>Pleosporineae</taxon>
        <taxon>Phaeosphaeriaceae</taxon>
        <taxon>Paraphoma</taxon>
    </lineage>
</organism>
<gene>
    <name evidence="2" type="ORF">FB567DRAFT_520517</name>
</gene>
<feature type="signal peptide" evidence="1">
    <location>
        <begin position="1"/>
        <end position="18"/>
    </location>
</feature>
<name>A0A8K0RE56_9PLEO</name>
<keyword evidence="1" id="KW-0732">Signal</keyword>
<evidence type="ECO:0000313" key="3">
    <source>
        <dbReference type="Proteomes" id="UP000813461"/>
    </source>
</evidence>
<dbReference type="EMBL" id="JAGMVJ010000005">
    <property type="protein sequence ID" value="KAH7090721.1"/>
    <property type="molecule type" value="Genomic_DNA"/>
</dbReference>
<evidence type="ECO:0000256" key="1">
    <source>
        <dbReference type="SAM" id="SignalP"/>
    </source>
</evidence>
<reference evidence="2" key="1">
    <citation type="journal article" date="2021" name="Nat. Commun.">
        <title>Genetic determinants of endophytism in the Arabidopsis root mycobiome.</title>
        <authorList>
            <person name="Mesny F."/>
            <person name="Miyauchi S."/>
            <person name="Thiergart T."/>
            <person name="Pickel B."/>
            <person name="Atanasova L."/>
            <person name="Karlsson M."/>
            <person name="Huettel B."/>
            <person name="Barry K.W."/>
            <person name="Haridas S."/>
            <person name="Chen C."/>
            <person name="Bauer D."/>
            <person name="Andreopoulos W."/>
            <person name="Pangilinan J."/>
            <person name="LaButti K."/>
            <person name="Riley R."/>
            <person name="Lipzen A."/>
            <person name="Clum A."/>
            <person name="Drula E."/>
            <person name="Henrissat B."/>
            <person name="Kohler A."/>
            <person name="Grigoriev I.V."/>
            <person name="Martin F.M."/>
            <person name="Hacquard S."/>
        </authorList>
    </citation>
    <scope>NUCLEOTIDE SEQUENCE</scope>
    <source>
        <strain evidence="2">MPI-SDFR-AT-0120</strain>
    </source>
</reference>
<protein>
    <recommendedName>
        <fullName evidence="4">Secreted protein</fullName>
    </recommendedName>
</protein>
<feature type="chain" id="PRO_5035460607" description="Secreted protein" evidence="1">
    <location>
        <begin position="19"/>
        <end position="126"/>
    </location>
</feature>
<proteinExistence type="predicted"/>
<evidence type="ECO:0008006" key="4">
    <source>
        <dbReference type="Google" id="ProtNLM"/>
    </source>
</evidence>
<dbReference type="AlphaFoldDB" id="A0A8K0RE56"/>